<evidence type="ECO:0000256" key="5">
    <source>
        <dbReference type="ARBA" id="ARBA00022763"/>
    </source>
</evidence>
<dbReference type="Proteomes" id="UP000616769">
    <property type="component" value="Unassembled WGS sequence"/>
</dbReference>
<dbReference type="AlphaFoldDB" id="A0A132A1N3"/>
<dbReference type="GO" id="GO:0003905">
    <property type="term" value="F:alkylbase DNA N-glycosylase activity"/>
    <property type="evidence" value="ECO:0007669"/>
    <property type="project" value="UniProtKB-EC"/>
</dbReference>
<dbReference type="VEuPathDB" id="VectorBase:SSCA004577"/>
<dbReference type="Pfam" id="PF02245">
    <property type="entry name" value="Pur_DNA_glyco"/>
    <property type="match status" value="1"/>
</dbReference>
<organism evidence="14 15">
    <name type="scientific">Sarcoptes scabiei</name>
    <name type="common">Itch mite</name>
    <name type="synonym">Acarus scabiei</name>
    <dbReference type="NCBI Taxonomy" id="52283"/>
    <lineage>
        <taxon>Eukaryota</taxon>
        <taxon>Metazoa</taxon>
        <taxon>Ecdysozoa</taxon>
        <taxon>Arthropoda</taxon>
        <taxon>Chelicerata</taxon>
        <taxon>Arachnida</taxon>
        <taxon>Acari</taxon>
        <taxon>Acariformes</taxon>
        <taxon>Sarcoptiformes</taxon>
        <taxon>Astigmata</taxon>
        <taxon>Psoroptidia</taxon>
        <taxon>Sarcoptoidea</taxon>
        <taxon>Sarcoptidae</taxon>
        <taxon>Sarcoptinae</taxon>
        <taxon>Sarcoptes</taxon>
    </lineage>
</organism>
<evidence type="ECO:0000313" key="15">
    <source>
        <dbReference type="Proteomes" id="UP000616769"/>
    </source>
</evidence>
<evidence type="ECO:0000256" key="12">
    <source>
        <dbReference type="ARBA" id="ARBA00078171"/>
    </source>
</evidence>
<evidence type="ECO:0000256" key="2">
    <source>
        <dbReference type="ARBA" id="ARBA00002421"/>
    </source>
</evidence>
<keyword evidence="6" id="KW-0378">Hydrolase</keyword>
<gene>
    <name evidence="14" type="ORF">QR98_0032970</name>
</gene>
<dbReference type="EC" id="3.2.2.21" evidence="4"/>
<dbReference type="PANTHER" id="PTHR10429:SF0">
    <property type="entry name" value="DNA-3-METHYLADENINE GLYCOSYLASE"/>
    <property type="match status" value="1"/>
</dbReference>
<reference evidence="14 15" key="1">
    <citation type="journal article" date="2015" name="Parasit. Vectors">
        <title>Draft genome of the scabies mite.</title>
        <authorList>
            <person name="Rider S.D.Jr."/>
            <person name="Morgan M.S."/>
            <person name="Arlian L.G."/>
        </authorList>
    </citation>
    <scope>NUCLEOTIDE SEQUENCE [LARGE SCALE GENOMIC DNA]</scope>
    <source>
        <strain evidence="14">Arlian Lab</strain>
    </source>
</reference>
<dbReference type="HAMAP" id="MF_00527">
    <property type="entry name" value="3MGH"/>
    <property type="match status" value="1"/>
</dbReference>
<evidence type="ECO:0000256" key="8">
    <source>
        <dbReference type="ARBA" id="ARBA00033426"/>
    </source>
</evidence>
<dbReference type="InterPro" id="IPR036995">
    <property type="entry name" value="MPG_sf"/>
</dbReference>
<keyword evidence="7" id="KW-0234">DNA repair</keyword>
<comment type="catalytic activity">
    <reaction evidence="1">
        <text>Hydrolysis of alkylated DNA, releasing 3-methyladenine, 3-methylguanine, 7-methylguanine and 7-methyladenine.</text>
        <dbReference type="EC" id="3.2.2.21"/>
    </reaction>
</comment>
<evidence type="ECO:0000256" key="1">
    <source>
        <dbReference type="ARBA" id="ARBA00000086"/>
    </source>
</evidence>
<evidence type="ECO:0000256" key="13">
    <source>
        <dbReference type="ARBA" id="ARBA00082988"/>
    </source>
</evidence>
<evidence type="ECO:0000313" key="14">
    <source>
        <dbReference type="EMBL" id="KPM04843.1"/>
    </source>
</evidence>
<dbReference type="GO" id="GO:0003677">
    <property type="term" value="F:DNA binding"/>
    <property type="evidence" value="ECO:0007669"/>
    <property type="project" value="InterPro"/>
</dbReference>
<dbReference type="PANTHER" id="PTHR10429">
    <property type="entry name" value="DNA-3-METHYLADENINE GLYCOSYLASE"/>
    <property type="match status" value="1"/>
</dbReference>
<comment type="subunit">
    <text evidence="9">Binds MBD1. Binds SSBP1.</text>
</comment>
<dbReference type="CDD" id="cd00540">
    <property type="entry name" value="AAG"/>
    <property type="match status" value="1"/>
</dbReference>
<dbReference type="OrthoDB" id="6353017at2759"/>
<evidence type="ECO:0000256" key="10">
    <source>
        <dbReference type="ARBA" id="ARBA00068926"/>
    </source>
</evidence>
<proteinExistence type="inferred from homology"/>
<comment type="caution">
    <text evidence="14">The sequence shown here is derived from an EMBL/GenBank/DDBJ whole genome shotgun (WGS) entry which is preliminary data.</text>
</comment>
<evidence type="ECO:0000256" key="4">
    <source>
        <dbReference type="ARBA" id="ARBA00012000"/>
    </source>
</evidence>
<evidence type="ECO:0000256" key="9">
    <source>
        <dbReference type="ARBA" id="ARBA00066187"/>
    </source>
</evidence>
<comment type="function">
    <text evidence="2">Hydrolysis of the deoxyribose N-glycosidic bond to excise 3-methyladenine, and 7-methylguanine from the damaged DNA polymer formed by alkylation lesions.</text>
</comment>
<dbReference type="SUPFAM" id="SSF50486">
    <property type="entry name" value="FMT C-terminal domain-like"/>
    <property type="match status" value="1"/>
</dbReference>
<dbReference type="EMBL" id="JXLN01009990">
    <property type="protein sequence ID" value="KPM04843.1"/>
    <property type="molecule type" value="Genomic_DNA"/>
</dbReference>
<dbReference type="FunFam" id="3.10.300.10:FF:000001">
    <property type="entry name" value="Putative 3-methyladenine DNA glycosylase"/>
    <property type="match status" value="1"/>
</dbReference>
<evidence type="ECO:0000256" key="7">
    <source>
        <dbReference type="ARBA" id="ARBA00023204"/>
    </source>
</evidence>
<evidence type="ECO:0000256" key="6">
    <source>
        <dbReference type="ARBA" id="ARBA00022801"/>
    </source>
</evidence>
<accession>A0A132A1N3</accession>
<dbReference type="GO" id="GO:0006284">
    <property type="term" value="P:base-excision repair"/>
    <property type="evidence" value="ECO:0007669"/>
    <property type="project" value="InterPro"/>
</dbReference>
<sequence length="285" mass="32722">MKNFKNKKIKLNDENIENQRLNRDFFQRYSTIELALNLLGTVICRRFDDTICRGLIVETEAYLGVEDEASYSFGGRRTESNEPMFMEPGTCFVRLIYGMYFCFNLSSNDYGGAILIRAIEPVEGIDKMIEMRTNHPKAPRTNKFLQQQHLIANGPSKFCIAFAINEQLNKLDITKSEDIWIESNASSKSIDIKNDVIESKRIGINSKNPWANKLLRFYLKDNKSIQIVKKEYWLLSQLLAQSSLCSFETFSKYNNFSFGSGMIVSDPGFQFAGHTSPNLSVYWNA</sequence>
<dbReference type="NCBIfam" id="TIGR00567">
    <property type="entry name" value="3mg"/>
    <property type="match status" value="1"/>
</dbReference>
<comment type="similarity">
    <text evidence="3">Belongs to the DNA glycosylase MPG family.</text>
</comment>
<dbReference type="Gene3D" id="3.10.300.10">
    <property type="entry name" value="Methylpurine-DNA glycosylase (MPG)"/>
    <property type="match status" value="1"/>
</dbReference>
<evidence type="ECO:0000256" key="11">
    <source>
        <dbReference type="ARBA" id="ARBA00076879"/>
    </source>
</evidence>
<dbReference type="InterPro" id="IPR011034">
    <property type="entry name" value="Formyl_transferase-like_C_sf"/>
</dbReference>
<protein>
    <recommendedName>
        <fullName evidence="10">DNA-3-methyladenine glycosylase</fullName>
        <ecNumber evidence="4">3.2.2.21</ecNumber>
    </recommendedName>
    <alternativeName>
        <fullName evidence="11">3-alkyladenine DNA glycosylase</fullName>
    </alternativeName>
    <alternativeName>
        <fullName evidence="8">3-methyladenine DNA glycosidase</fullName>
    </alternativeName>
    <alternativeName>
        <fullName evidence="13">ADPG</fullName>
    </alternativeName>
    <alternativeName>
        <fullName evidence="12">N-methylpurine-DNA glycosylase</fullName>
    </alternativeName>
</protein>
<dbReference type="InterPro" id="IPR003180">
    <property type="entry name" value="MPG"/>
</dbReference>
<evidence type="ECO:0000256" key="3">
    <source>
        <dbReference type="ARBA" id="ARBA00009232"/>
    </source>
</evidence>
<keyword evidence="5" id="KW-0227">DNA damage</keyword>
<name>A0A132A1N3_SARSC</name>